<accession>A0A540VJT9</accession>
<dbReference type="RefSeq" id="WP_141609025.1">
    <property type="nucleotide sequence ID" value="NZ_VIGC02000005.1"/>
</dbReference>
<keyword evidence="1" id="KW-1133">Transmembrane helix</keyword>
<evidence type="ECO:0000313" key="3">
    <source>
        <dbReference type="Proteomes" id="UP000317371"/>
    </source>
</evidence>
<gene>
    <name evidence="2" type="ORF">FKZ61_05235</name>
</gene>
<comment type="caution">
    <text evidence="2">The sequence shown here is derived from an EMBL/GenBank/DDBJ whole genome shotgun (WGS) entry which is preliminary data.</text>
</comment>
<feature type="transmembrane region" description="Helical" evidence="1">
    <location>
        <begin position="22"/>
        <end position="44"/>
    </location>
</feature>
<dbReference type="AlphaFoldDB" id="A0A540VJT9"/>
<dbReference type="OrthoDB" id="9867040at2"/>
<sequence length="443" mass="47969">MELEYMEQEAAPTRSRRWLERFLLAAFLGCLLIGMGALAALILLRTAQRPALDAPPLETLDPARVTPALALMELAGDPVDALVYQALNAGEAGTAHAMLLFAPHLPATQRLGLLLLLARRYHALDEPLRAAQIYGLAQTVALLDAPLSPMERGQALLQCASGFLQADQTEAARDAARQAVRLGRQTPELLPAQRSQIFEGIQPVARALADNALLQEVGELIRNPYLQPTGRPWDGRWHDLAEPLALDPTVMAAFQARTQAARILADRLLLTGGVDIEPERQALAAALLAEDQVRNAAVNQALAAGLPLPQQLSLLLEQRRWVALKLQVAREGFGLALVPEWQARADLLLQELANVTANLAAVGEALAGSQADPVERALLRADLLRWLALQQQMGLYPAASPVELSQRLEAVQQELAQTQAPLALPLRYEPAAVPPGFRIQPAP</sequence>
<keyword evidence="1" id="KW-0472">Membrane</keyword>
<keyword evidence="3" id="KW-1185">Reference proteome</keyword>
<keyword evidence="1" id="KW-0812">Transmembrane</keyword>
<proteinExistence type="predicted"/>
<dbReference type="InParanoid" id="A0A540VJT9"/>
<reference evidence="2 3" key="1">
    <citation type="submission" date="2019-06" db="EMBL/GenBank/DDBJ databases">
        <title>Genome sequence of Litorilinea aerophila BAA-2444.</title>
        <authorList>
            <person name="Maclea K.S."/>
            <person name="Maurais E.G."/>
            <person name="Iannazzi L.C."/>
        </authorList>
    </citation>
    <scope>NUCLEOTIDE SEQUENCE [LARGE SCALE GENOMIC DNA]</scope>
    <source>
        <strain evidence="2 3">ATCC BAA-2444</strain>
    </source>
</reference>
<protein>
    <submittedName>
        <fullName evidence="2">Uncharacterized protein</fullName>
    </submittedName>
</protein>
<name>A0A540VJT9_9CHLR</name>
<evidence type="ECO:0000313" key="2">
    <source>
        <dbReference type="EMBL" id="TQE97040.1"/>
    </source>
</evidence>
<dbReference type="EMBL" id="VIGC01000005">
    <property type="protein sequence ID" value="TQE97040.1"/>
    <property type="molecule type" value="Genomic_DNA"/>
</dbReference>
<organism evidence="2 3">
    <name type="scientific">Litorilinea aerophila</name>
    <dbReference type="NCBI Taxonomy" id="1204385"/>
    <lineage>
        <taxon>Bacteria</taxon>
        <taxon>Bacillati</taxon>
        <taxon>Chloroflexota</taxon>
        <taxon>Caldilineae</taxon>
        <taxon>Caldilineales</taxon>
        <taxon>Caldilineaceae</taxon>
        <taxon>Litorilinea</taxon>
    </lineage>
</organism>
<dbReference type="Proteomes" id="UP000317371">
    <property type="component" value="Unassembled WGS sequence"/>
</dbReference>
<evidence type="ECO:0000256" key="1">
    <source>
        <dbReference type="SAM" id="Phobius"/>
    </source>
</evidence>